<dbReference type="Proteomes" id="UP000291343">
    <property type="component" value="Unassembled WGS sequence"/>
</dbReference>
<accession>A0A482XMH0</accession>
<dbReference type="GO" id="GO:0000209">
    <property type="term" value="P:protein polyubiquitination"/>
    <property type="evidence" value="ECO:0007669"/>
    <property type="project" value="TreeGrafter"/>
</dbReference>
<reference evidence="3 4" key="1">
    <citation type="journal article" date="2017" name="Gigascience">
        <title>Genome sequence of the small brown planthopper, Laodelphax striatellus.</title>
        <authorList>
            <person name="Zhu J."/>
            <person name="Jiang F."/>
            <person name="Wang X."/>
            <person name="Yang P."/>
            <person name="Bao Y."/>
            <person name="Zhao W."/>
            <person name="Wang W."/>
            <person name="Lu H."/>
            <person name="Wang Q."/>
            <person name="Cui N."/>
            <person name="Li J."/>
            <person name="Chen X."/>
            <person name="Luo L."/>
            <person name="Yu J."/>
            <person name="Kang L."/>
            <person name="Cui F."/>
        </authorList>
    </citation>
    <scope>NUCLEOTIDE SEQUENCE [LARGE SCALE GENOMIC DNA]</scope>
    <source>
        <strain evidence="3">Lst14</strain>
    </source>
</reference>
<dbReference type="SMR" id="A0A482XMH0"/>
<proteinExistence type="predicted"/>
<dbReference type="EMBL" id="QKKF02004548">
    <property type="protein sequence ID" value="RZF47325.1"/>
    <property type="molecule type" value="Genomic_DNA"/>
</dbReference>
<dbReference type="PROSITE" id="PS51125">
    <property type="entry name" value="NHL"/>
    <property type="match status" value="3"/>
</dbReference>
<dbReference type="GO" id="GO:0043161">
    <property type="term" value="P:proteasome-mediated ubiquitin-dependent protein catabolic process"/>
    <property type="evidence" value="ECO:0007669"/>
    <property type="project" value="TreeGrafter"/>
</dbReference>
<dbReference type="InParanoid" id="A0A482XMH0"/>
<sequence>MELYNSNLDFPFSVQVFDSNGIFQKEFGQYGNGEGEFDCLAGVAVNRIGQFIIADRYNHRIQVFDPAGRFLRTFGSQGTADGRFNYPWGITTDALGFIYVCDKENHRVQPGQLEHPHYIAVSNTNRVIVSDSNNHRIQIFDVNGRVLSTFGGEGSDNGQFKFPR</sequence>
<keyword evidence="4" id="KW-1185">Reference proteome</keyword>
<dbReference type="GO" id="GO:0061630">
    <property type="term" value="F:ubiquitin protein ligase activity"/>
    <property type="evidence" value="ECO:0007669"/>
    <property type="project" value="TreeGrafter"/>
</dbReference>
<dbReference type="PANTHER" id="PTHR24104">
    <property type="entry name" value="E3 UBIQUITIN-PROTEIN LIGASE NHLRC1-RELATED"/>
    <property type="match status" value="1"/>
</dbReference>
<dbReference type="PANTHER" id="PTHR24104:SF47">
    <property type="entry name" value="E3 UBIQUITIN-PROTEIN LIGASE NHLRC1"/>
    <property type="match status" value="1"/>
</dbReference>
<name>A0A482XMH0_LAOST</name>
<dbReference type="AlphaFoldDB" id="A0A482XMH0"/>
<protein>
    <submittedName>
        <fullName evidence="3">Uncharacterized protein</fullName>
    </submittedName>
</protein>
<comment type="caution">
    <text evidence="3">The sequence shown here is derived from an EMBL/GenBank/DDBJ whole genome shotgun (WGS) entry which is preliminary data.</text>
</comment>
<evidence type="ECO:0000256" key="2">
    <source>
        <dbReference type="PROSITE-ProRule" id="PRU00504"/>
    </source>
</evidence>
<dbReference type="InterPro" id="IPR050952">
    <property type="entry name" value="TRIM-NHL_E3_ligases"/>
</dbReference>
<dbReference type="SUPFAM" id="SSF101898">
    <property type="entry name" value="NHL repeat"/>
    <property type="match status" value="1"/>
</dbReference>
<dbReference type="STRING" id="195883.A0A482XMH0"/>
<keyword evidence="1" id="KW-0677">Repeat</keyword>
<dbReference type="Pfam" id="PF01436">
    <property type="entry name" value="NHL"/>
    <property type="match status" value="3"/>
</dbReference>
<dbReference type="InterPro" id="IPR011042">
    <property type="entry name" value="6-blade_b-propeller_TolB-like"/>
</dbReference>
<evidence type="ECO:0000313" key="3">
    <source>
        <dbReference type="EMBL" id="RZF47325.1"/>
    </source>
</evidence>
<dbReference type="Gene3D" id="2.120.10.30">
    <property type="entry name" value="TolB, C-terminal domain"/>
    <property type="match status" value="2"/>
</dbReference>
<feature type="repeat" description="NHL" evidence="2">
    <location>
        <begin position="71"/>
        <end position="109"/>
    </location>
</feature>
<feature type="repeat" description="NHL" evidence="2">
    <location>
        <begin position="24"/>
        <end position="67"/>
    </location>
</feature>
<gene>
    <name evidence="3" type="ORF">LSTR_LSTR014507</name>
</gene>
<organism evidence="3 4">
    <name type="scientific">Laodelphax striatellus</name>
    <name type="common">Small brown planthopper</name>
    <name type="synonym">Delphax striatella</name>
    <dbReference type="NCBI Taxonomy" id="195883"/>
    <lineage>
        <taxon>Eukaryota</taxon>
        <taxon>Metazoa</taxon>
        <taxon>Ecdysozoa</taxon>
        <taxon>Arthropoda</taxon>
        <taxon>Hexapoda</taxon>
        <taxon>Insecta</taxon>
        <taxon>Pterygota</taxon>
        <taxon>Neoptera</taxon>
        <taxon>Paraneoptera</taxon>
        <taxon>Hemiptera</taxon>
        <taxon>Auchenorrhyncha</taxon>
        <taxon>Fulgoroidea</taxon>
        <taxon>Delphacidae</taxon>
        <taxon>Criomorphinae</taxon>
        <taxon>Laodelphax</taxon>
    </lineage>
</organism>
<dbReference type="InterPro" id="IPR001258">
    <property type="entry name" value="NHL_repeat"/>
</dbReference>
<evidence type="ECO:0000313" key="4">
    <source>
        <dbReference type="Proteomes" id="UP000291343"/>
    </source>
</evidence>
<evidence type="ECO:0000256" key="1">
    <source>
        <dbReference type="ARBA" id="ARBA00022737"/>
    </source>
</evidence>
<feature type="repeat" description="NHL" evidence="2">
    <location>
        <begin position="110"/>
        <end position="143"/>
    </location>
</feature>
<dbReference type="OrthoDB" id="342730at2759"/>